<evidence type="ECO:0000313" key="2">
    <source>
        <dbReference type="Proteomes" id="UP000034710"/>
    </source>
</evidence>
<reference evidence="1 2" key="1">
    <citation type="journal article" date="2015" name="Nature">
        <title>rRNA introns, odd ribosomes, and small enigmatic genomes across a large radiation of phyla.</title>
        <authorList>
            <person name="Brown C.T."/>
            <person name="Hug L.A."/>
            <person name="Thomas B.C."/>
            <person name="Sharon I."/>
            <person name="Castelle C.J."/>
            <person name="Singh A."/>
            <person name="Wilkins M.J."/>
            <person name="Williams K.H."/>
            <person name="Banfield J.F."/>
        </authorList>
    </citation>
    <scope>NUCLEOTIDE SEQUENCE [LARGE SCALE GENOMIC DNA]</scope>
</reference>
<organism evidence="1 2">
    <name type="scientific">Candidatus Woesebacteria bacterium GW2011_GWA1_38_8</name>
    <dbReference type="NCBI Taxonomy" id="1618547"/>
    <lineage>
        <taxon>Bacteria</taxon>
        <taxon>Candidatus Woeseibacteriota</taxon>
    </lineage>
</organism>
<protein>
    <submittedName>
        <fullName evidence="1">Uncharacterized protein</fullName>
    </submittedName>
</protein>
<dbReference type="AlphaFoldDB" id="A0A0G0L027"/>
<dbReference type="EMBL" id="LBVJ01000005">
    <property type="protein sequence ID" value="KKQ84357.1"/>
    <property type="molecule type" value="Genomic_DNA"/>
</dbReference>
<name>A0A0G0L027_9BACT</name>
<sequence>MTTNNKQRVTLFVNPSILKQARAQAVVEELSLTALVEKSLTSYLPKETIIKKVV</sequence>
<evidence type="ECO:0000313" key="1">
    <source>
        <dbReference type="EMBL" id="KKQ84357.1"/>
    </source>
</evidence>
<gene>
    <name evidence="1" type="ORF">UT06_C0005G0016</name>
</gene>
<comment type="caution">
    <text evidence="1">The sequence shown here is derived from an EMBL/GenBank/DDBJ whole genome shotgun (WGS) entry which is preliminary data.</text>
</comment>
<accession>A0A0G0L027</accession>
<proteinExistence type="predicted"/>
<dbReference type="Proteomes" id="UP000034710">
    <property type="component" value="Unassembled WGS sequence"/>
</dbReference>